<evidence type="ECO:0000313" key="5">
    <source>
        <dbReference type="Proteomes" id="UP000596035"/>
    </source>
</evidence>
<dbReference type="AlphaFoldDB" id="A0A1Z2XRU3"/>
<dbReference type="RefSeq" id="WP_066540924.1">
    <property type="nucleotide sequence ID" value="NZ_CAJTCQ010000012.1"/>
</dbReference>
<sequence length="88" mass="10197">MEQLSYTHEELSAMRNTDIRTIDPASLQDIQEVTVNQALPKEERIQSYLQQIGNPYCYRCGKYAVKVSFSNSERTLEDCLLAYLRSKC</sequence>
<accession>A0A1Z2XRU3</accession>
<dbReference type="InterPro" id="IPR049222">
    <property type="entry name" value="DUF6870"/>
</dbReference>
<proteinExistence type="predicted"/>
<evidence type="ECO:0000313" key="2">
    <source>
        <dbReference type="EMBL" id="ASB41129.1"/>
    </source>
</evidence>
<dbReference type="KEGG" id="amur:ADH66_10965"/>
<evidence type="ECO:0000259" key="1">
    <source>
        <dbReference type="Pfam" id="PF21757"/>
    </source>
</evidence>
<name>A0A1Z2XRU3_9FIRM</name>
<dbReference type="EMBL" id="CP021422">
    <property type="protein sequence ID" value="ASB41129.1"/>
    <property type="molecule type" value="Genomic_DNA"/>
</dbReference>
<reference evidence="2" key="1">
    <citation type="journal article" date="2017" name="Genome Announc.">
        <title>High-Quality Whole-Genome Sequences of the Oligo-Mouse-Microbiota Bacterial Community.</title>
        <authorList>
            <person name="Garzetti D."/>
            <person name="Brugiroux S."/>
            <person name="Bunk B."/>
            <person name="Pukall R."/>
            <person name="McCoy K.D."/>
            <person name="Macpherson A.J."/>
            <person name="Stecher B."/>
        </authorList>
    </citation>
    <scope>NUCLEOTIDE SEQUENCE</scope>
    <source>
        <strain evidence="2">KB18</strain>
    </source>
</reference>
<dbReference type="Pfam" id="PF21757">
    <property type="entry name" value="DUF6870"/>
    <property type="match status" value="1"/>
</dbReference>
<reference evidence="3 5" key="3">
    <citation type="submission" date="2020-11" db="EMBL/GenBank/DDBJ databases">
        <title>Closed and high quality bacterial genomes of the OMM12 community.</title>
        <authorList>
            <person name="Marbouty M."/>
            <person name="Lamy-Besnier Q."/>
            <person name="Debarbieux L."/>
            <person name="Koszul R."/>
        </authorList>
    </citation>
    <scope>NUCLEOTIDE SEQUENCE [LARGE SCALE GENOMIC DNA]</scope>
    <source>
        <strain evidence="3 5">KB18</strain>
    </source>
</reference>
<gene>
    <name evidence="2" type="ORF">ADH66_10965</name>
    <name evidence="3" type="ORF">I5Q82_01275</name>
</gene>
<dbReference type="EMBL" id="CP065321">
    <property type="protein sequence ID" value="QQR30402.1"/>
    <property type="molecule type" value="Genomic_DNA"/>
</dbReference>
<reference evidence="4" key="2">
    <citation type="submission" date="2017-05" db="EMBL/GenBank/DDBJ databases">
        <title>Improved OligoMM genomes.</title>
        <authorList>
            <person name="Garzetti D."/>
        </authorList>
    </citation>
    <scope>NUCLEOTIDE SEQUENCE [LARGE SCALE GENOMIC DNA]</scope>
    <source>
        <strain evidence="4">KB18</strain>
    </source>
</reference>
<keyword evidence="4" id="KW-1185">Reference proteome</keyword>
<feature type="domain" description="DUF6870" evidence="1">
    <location>
        <begin position="14"/>
        <end position="84"/>
    </location>
</feature>
<dbReference type="Proteomes" id="UP000596035">
    <property type="component" value="Chromosome"/>
</dbReference>
<protein>
    <recommendedName>
        <fullName evidence="1">DUF6870 domain-containing protein</fullName>
    </recommendedName>
</protein>
<evidence type="ECO:0000313" key="4">
    <source>
        <dbReference type="Proteomes" id="UP000196710"/>
    </source>
</evidence>
<dbReference type="Proteomes" id="UP000196710">
    <property type="component" value="Chromosome"/>
</dbReference>
<organism evidence="3 5">
    <name type="scientific">Acutalibacter muris</name>
    <dbReference type="NCBI Taxonomy" id="1796620"/>
    <lineage>
        <taxon>Bacteria</taxon>
        <taxon>Bacillati</taxon>
        <taxon>Bacillota</taxon>
        <taxon>Clostridia</taxon>
        <taxon>Eubacteriales</taxon>
        <taxon>Acutalibacteraceae</taxon>
        <taxon>Acutalibacter</taxon>
    </lineage>
</organism>
<evidence type="ECO:0000313" key="3">
    <source>
        <dbReference type="EMBL" id="QQR30402.1"/>
    </source>
</evidence>